<proteinExistence type="predicted"/>
<evidence type="ECO:0000313" key="1">
    <source>
        <dbReference type="EMBL" id="ANU38950.1"/>
    </source>
</evidence>
<reference evidence="1 2" key="1">
    <citation type="submission" date="2016-07" db="EMBL/GenBank/DDBJ databases">
        <title>Genome sequencing of Vibrio scophthalmi strain VS-05, an isolated from Paralichthys olivaceus.</title>
        <authorList>
            <person name="Han H.-J."/>
        </authorList>
    </citation>
    <scope>NUCLEOTIDE SEQUENCE [LARGE SCALE GENOMIC DNA]</scope>
    <source>
        <strain evidence="1 2">VS-05</strain>
    </source>
</reference>
<evidence type="ECO:0008006" key="3">
    <source>
        <dbReference type="Google" id="ProtNLM"/>
    </source>
</evidence>
<accession>A0A1C7FG37</accession>
<sequence>MADSVKLLSSEQTQAFDTEYVDDSMFDLVIEALDKYQISQAPFKLMDVGGGNGKYVDKVLNHFARASAILVEPEPSLAQKNRPDERKQVLQSTFQSLALPSRLQAVQFNWVLHHFVTEGYQNTCRVQQQALRDAYKVLAPGGIVLIFENFYEGALIEDLPSQLIYHLTSSKVLAPLTEKLGANTAGVGVCFHSARFWRQQLTQAGFANISEQHCYDFSALSRLKRIGLTLEKQRVGLLVAQKPPLRAC</sequence>
<dbReference type="Gene3D" id="3.40.50.150">
    <property type="entry name" value="Vaccinia Virus protein VP39"/>
    <property type="match status" value="1"/>
</dbReference>
<protein>
    <recommendedName>
        <fullName evidence="3">Methyltransferase type 11 domain-containing protein</fullName>
    </recommendedName>
</protein>
<dbReference type="STRING" id="45658.VSVS12_03328"/>
<keyword evidence="2" id="KW-1185">Reference proteome</keyword>
<dbReference type="RefSeq" id="WP_065546578.1">
    <property type="nucleotide sequence ID" value="NZ_CP016415.1"/>
</dbReference>
<dbReference type="EMBL" id="CP016415">
    <property type="protein sequence ID" value="ANU38950.1"/>
    <property type="molecule type" value="Genomic_DNA"/>
</dbReference>
<gene>
    <name evidence="1" type="ORF">VSVS05_03914</name>
</gene>
<dbReference type="PATRIC" id="fig|45658.7.peg.3882"/>
<dbReference type="SUPFAM" id="SSF53335">
    <property type="entry name" value="S-adenosyl-L-methionine-dependent methyltransferases"/>
    <property type="match status" value="1"/>
</dbReference>
<organism evidence="1 2">
    <name type="scientific">Vibrio scophthalmi</name>
    <dbReference type="NCBI Taxonomy" id="45658"/>
    <lineage>
        <taxon>Bacteria</taxon>
        <taxon>Pseudomonadati</taxon>
        <taxon>Pseudomonadota</taxon>
        <taxon>Gammaproteobacteria</taxon>
        <taxon>Vibrionales</taxon>
        <taxon>Vibrionaceae</taxon>
        <taxon>Vibrio</taxon>
    </lineage>
</organism>
<dbReference type="GeneID" id="96874119"/>
<dbReference type="AlphaFoldDB" id="A0A1C7FG37"/>
<evidence type="ECO:0000313" key="2">
    <source>
        <dbReference type="Proteomes" id="UP000092528"/>
    </source>
</evidence>
<dbReference type="Proteomes" id="UP000092528">
    <property type="component" value="Chromosome 2"/>
</dbReference>
<dbReference type="InterPro" id="IPR029063">
    <property type="entry name" value="SAM-dependent_MTases_sf"/>
</dbReference>
<name>A0A1C7FG37_9VIBR</name>
<dbReference type="Pfam" id="PF13489">
    <property type="entry name" value="Methyltransf_23"/>
    <property type="match status" value="1"/>
</dbReference>